<organism evidence="1 2">
    <name type="scientific">Anaerostipes hadrus</name>
    <dbReference type="NCBI Taxonomy" id="649756"/>
    <lineage>
        <taxon>Bacteria</taxon>
        <taxon>Bacillati</taxon>
        <taxon>Bacillota</taxon>
        <taxon>Clostridia</taxon>
        <taxon>Lachnospirales</taxon>
        <taxon>Lachnospiraceae</taxon>
        <taxon>Anaerostipes</taxon>
    </lineage>
</organism>
<dbReference type="EMBL" id="CYXT01000028">
    <property type="protein sequence ID" value="CUN14540.1"/>
    <property type="molecule type" value="Genomic_DNA"/>
</dbReference>
<proteinExistence type="predicted"/>
<dbReference type="NCBIfam" id="NF007277">
    <property type="entry name" value="PRK09736.1"/>
    <property type="match status" value="1"/>
</dbReference>
<dbReference type="RefSeq" id="WP_055259666.1">
    <property type="nucleotide sequence ID" value="NZ_CYXT01000028.1"/>
</dbReference>
<dbReference type="InterPro" id="IPR014407">
    <property type="entry name" value="McrC_bac"/>
</dbReference>
<dbReference type="PANTHER" id="PTHR38733:SF1">
    <property type="entry name" value="TYPE IV METHYL-DIRECTED RESTRICTION ENZYME ECOKMCRBC"/>
    <property type="match status" value="1"/>
</dbReference>
<dbReference type="Proteomes" id="UP000095598">
    <property type="component" value="Unassembled WGS sequence"/>
</dbReference>
<dbReference type="AlphaFoldDB" id="A0A173UJD7"/>
<dbReference type="InterPro" id="IPR019292">
    <property type="entry name" value="McrC"/>
</dbReference>
<dbReference type="PIRSF" id="PIRSF003109">
    <property type="entry name" value="McrC"/>
    <property type="match status" value="1"/>
</dbReference>
<dbReference type="Pfam" id="PF10117">
    <property type="entry name" value="McrBC"/>
    <property type="match status" value="1"/>
</dbReference>
<evidence type="ECO:0000313" key="1">
    <source>
        <dbReference type="EMBL" id="CUN14540.1"/>
    </source>
</evidence>
<dbReference type="GO" id="GO:0009307">
    <property type="term" value="P:DNA restriction-modification system"/>
    <property type="evidence" value="ECO:0007669"/>
    <property type="project" value="InterPro"/>
</dbReference>
<name>A0A173UJD7_ANAHA</name>
<reference evidence="1 2" key="1">
    <citation type="submission" date="2015-09" db="EMBL/GenBank/DDBJ databases">
        <authorList>
            <consortium name="Pathogen Informatics"/>
        </authorList>
    </citation>
    <scope>NUCLEOTIDE SEQUENCE [LARGE SCALE GENOMIC DNA]</scope>
    <source>
        <strain evidence="1 2">2789STDY5608868</strain>
    </source>
</reference>
<gene>
    <name evidence="1" type="primary">mcrC</name>
    <name evidence="1" type="ORF">ERS852425_02916</name>
</gene>
<protein>
    <submittedName>
        <fullName evidence="1">5-methylcytosine-specific restriction enzyme subunit McrC</fullName>
    </submittedName>
</protein>
<sequence length="356" mass="41334">MTKDKSILINNIYHMLSYAFQTLKQETYEDVAVESFDEMYNLLAAILAKGIGLQLKQGLYREYISHQEELTVMCGKINMPGTIKNKLLHKQVLTCDFDELSENNTLNQILKTTVMLLLRNGKVKAKYKDDLKKKMLYFSNVDSIEPTEIKWSSIRFQRNNQTYRMLVSICQLMIEGMLITTDAGNYRLASFVDEQRMCRLYEKFILEYYSRHYPELSVSASQIPWALDDGVGTMLPVMQTDIHLQRGNTVLIIDAKYYNHTTQVHFDKHTLHSNNLYQIFTYVKNRSYQFGEEDNTVSGMLLYAKTEEEIQPDNVYQMHGSQISVKTLDLNLPFVEIAAQMDRIVESHFTGVIKAD</sequence>
<dbReference type="PANTHER" id="PTHR38733">
    <property type="entry name" value="PROTEIN MCRC"/>
    <property type="match status" value="1"/>
</dbReference>
<evidence type="ECO:0000313" key="2">
    <source>
        <dbReference type="Proteomes" id="UP000095598"/>
    </source>
</evidence>
<accession>A0A173UJD7</accession>